<dbReference type="InterPro" id="IPR004528">
    <property type="entry name" value="KdsB"/>
</dbReference>
<evidence type="ECO:0000256" key="3">
    <source>
        <dbReference type="ARBA" id="ARBA00022695"/>
    </source>
</evidence>
<comment type="function">
    <text evidence="5">Activates KDO (a required 8-carbon sugar) for incorporation into bacterial lipopolysaccharide in Gram-negative bacteria.</text>
</comment>
<organism evidence="6 7">
    <name type="scientific">Haliovirga abyssi</name>
    <dbReference type="NCBI Taxonomy" id="2996794"/>
    <lineage>
        <taxon>Bacteria</taxon>
        <taxon>Fusobacteriati</taxon>
        <taxon>Fusobacteriota</taxon>
        <taxon>Fusobacteriia</taxon>
        <taxon>Fusobacteriales</taxon>
        <taxon>Haliovirgaceae</taxon>
        <taxon>Haliovirga</taxon>
    </lineage>
</organism>
<dbReference type="NCBIfam" id="NF009905">
    <property type="entry name" value="PRK13368.1"/>
    <property type="match status" value="1"/>
</dbReference>
<dbReference type="InterPro" id="IPR003329">
    <property type="entry name" value="Cytidylyl_trans"/>
</dbReference>
<dbReference type="GO" id="GO:0008690">
    <property type="term" value="F:3-deoxy-manno-octulosonate cytidylyltransferase activity"/>
    <property type="evidence" value="ECO:0007669"/>
    <property type="project" value="UniProtKB-UniRule"/>
</dbReference>
<dbReference type="InterPro" id="IPR029044">
    <property type="entry name" value="Nucleotide-diphossugar_trans"/>
</dbReference>
<dbReference type="Pfam" id="PF02348">
    <property type="entry name" value="CTP_transf_3"/>
    <property type="match status" value="1"/>
</dbReference>
<comment type="pathway">
    <text evidence="5">Nucleotide-sugar biosynthesis; CMP-3-deoxy-D-manno-octulosonate biosynthesis; CMP-3-deoxy-D-manno-octulosonate from 3-deoxy-D-manno-octulosonate and CTP: step 1/1.</text>
</comment>
<evidence type="ECO:0000256" key="1">
    <source>
        <dbReference type="ARBA" id="ARBA00004370"/>
    </source>
</evidence>
<dbReference type="NCBIfam" id="NF003950">
    <property type="entry name" value="PRK05450.1-3"/>
    <property type="match status" value="1"/>
</dbReference>
<reference evidence="6 7" key="1">
    <citation type="submission" date="2022-11" db="EMBL/GenBank/DDBJ databases">
        <title>Haliovirga abyssi gen. nov., sp. nov., a mesophilic fermentative bacterium isolated from the Iheya North hydrothermal field and the proposal of Haliovirgaceae fam. nov.</title>
        <authorList>
            <person name="Miyazaki U."/>
            <person name="Tame A."/>
            <person name="Miyazaki J."/>
            <person name="Takai K."/>
            <person name="Sawayama S."/>
            <person name="Kitajima M."/>
            <person name="Okamoto A."/>
            <person name="Nakagawa S."/>
        </authorList>
    </citation>
    <scope>NUCLEOTIDE SEQUENCE [LARGE SCALE GENOMIC DNA]</scope>
    <source>
        <strain evidence="6 7">IC12</strain>
    </source>
</reference>
<evidence type="ECO:0000256" key="5">
    <source>
        <dbReference type="HAMAP-Rule" id="MF_00057"/>
    </source>
</evidence>
<comment type="subcellular location">
    <subcellularLocation>
        <location evidence="5">Cytoplasm</location>
    </subcellularLocation>
    <subcellularLocation>
        <location evidence="1">Membrane</location>
    </subcellularLocation>
</comment>
<dbReference type="GO" id="GO:0009103">
    <property type="term" value="P:lipopolysaccharide biosynthetic process"/>
    <property type="evidence" value="ECO:0007669"/>
    <property type="project" value="UniProtKB-UniRule"/>
</dbReference>
<dbReference type="RefSeq" id="WP_307905252.1">
    <property type="nucleotide sequence ID" value="NZ_AP027059.1"/>
</dbReference>
<dbReference type="EC" id="2.7.7.38" evidence="5"/>
<dbReference type="HAMAP" id="MF_00057">
    <property type="entry name" value="KdsB"/>
    <property type="match status" value="1"/>
</dbReference>
<dbReference type="GO" id="GO:0016020">
    <property type="term" value="C:membrane"/>
    <property type="evidence" value="ECO:0007669"/>
    <property type="project" value="UniProtKB-SubCell"/>
</dbReference>
<evidence type="ECO:0000256" key="4">
    <source>
        <dbReference type="ARBA" id="ARBA00022985"/>
    </source>
</evidence>
<comment type="catalytic activity">
    <reaction evidence="5">
        <text>3-deoxy-alpha-D-manno-oct-2-ulosonate + CTP = CMP-3-deoxy-beta-D-manno-octulosonate + diphosphate</text>
        <dbReference type="Rhea" id="RHEA:23448"/>
        <dbReference type="ChEBI" id="CHEBI:33019"/>
        <dbReference type="ChEBI" id="CHEBI:37563"/>
        <dbReference type="ChEBI" id="CHEBI:85986"/>
        <dbReference type="ChEBI" id="CHEBI:85987"/>
        <dbReference type="EC" id="2.7.7.38"/>
    </reaction>
</comment>
<keyword evidence="5" id="KW-0963">Cytoplasm</keyword>
<dbReference type="PANTHER" id="PTHR42866">
    <property type="entry name" value="3-DEOXY-MANNO-OCTULOSONATE CYTIDYLYLTRANSFERASE"/>
    <property type="match status" value="1"/>
</dbReference>
<dbReference type="AlphaFoldDB" id="A0AAU9DAF3"/>
<dbReference type="Proteomes" id="UP001321582">
    <property type="component" value="Chromosome"/>
</dbReference>
<evidence type="ECO:0000313" key="6">
    <source>
        <dbReference type="EMBL" id="BDU50320.1"/>
    </source>
</evidence>
<keyword evidence="2 5" id="KW-0808">Transferase</keyword>
<dbReference type="GO" id="GO:0005829">
    <property type="term" value="C:cytosol"/>
    <property type="evidence" value="ECO:0007669"/>
    <property type="project" value="TreeGrafter"/>
</dbReference>
<accession>A0AAU9DAF3</accession>
<dbReference type="SUPFAM" id="SSF53448">
    <property type="entry name" value="Nucleotide-diphospho-sugar transferases"/>
    <property type="match status" value="1"/>
</dbReference>
<dbReference type="GO" id="GO:0033468">
    <property type="term" value="P:CMP-keto-3-deoxy-D-manno-octulosonic acid biosynthetic process"/>
    <property type="evidence" value="ECO:0007669"/>
    <property type="project" value="UniProtKB-UniRule"/>
</dbReference>
<keyword evidence="7" id="KW-1185">Reference proteome</keyword>
<keyword evidence="3 5" id="KW-0548">Nucleotidyltransferase</keyword>
<dbReference type="KEGG" id="haby:HLVA_08890"/>
<dbReference type="PANTHER" id="PTHR42866:SF2">
    <property type="entry name" value="3-DEOXY-MANNO-OCTULOSONATE CYTIDYLYLTRANSFERASE, MITOCHONDRIAL"/>
    <property type="match status" value="1"/>
</dbReference>
<evidence type="ECO:0000256" key="2">
    <source>
        <dbReference type="ARBA" id="ARBA00022679"/>
    </source>
</evidence>
<dbReference type="CDD" id="cd02517">
    <property type="entry name" value="CMP-KDO-Synthetase"/>
    <property type="match status" value="1"/>
</dbReference>
<sequence length="245" mass="28363">MKILGVIPARYGSSRFEGKPLALINGKTMIEWVYKRALKSNVDKLIVATDDMRIYDKVKEFGGDVMMTSNSHKTGTDRIIEVAKEWNEYDVIINIQGDEPLIEVEMINQLIVPFVENSKLKMATLKHEISNKNNIVNPNIVKVITDKNGYALYFSRTPIPYNRDKKDAKYYRHIGIYGYNRQFLLNYNNLEKSVLEEMESLEQLRALENGYKIKVETTNFDVRGVDTPEDLHEVERIIKIKGIKI</sequence>
<dbReference type="Gene3D" id="3.90.550.10">
    <property type="entry name" value="Spore Coat Polysaccharide Biosynthesis Protein SpsA, Chain A"/>
    <property type="match status" value="1"/>
</dbReference>
<keyword evidence="4 5" id="KW-0448">Lipopolysaccharide biosynthesis</keyword>
<evidence type="ECO:0000313" key="7">
    <source>
        <dbReference type="Proteomes" id="UP001321582"/>
    </source>
</evidence>
<dbReference type="FunFam" id="3.90.550.10:FF:000011">
    <property type="entry name" value="3-deoxy-manno-octulosonate cytidylyltransferase"/>
    <property type="match status" value="1"/>
</dbReference>
<dbReference type="EMBL" id="AP027059">
    <property type="protein sequence ID" value="BDU50320.1"/>
    <property type="molecule type" value="Genomic_DNA"/>
</dbReference>
<comment type="similarity">
    <text evidence="5">Belongs to the KdsB family.</text>
</comment>
<name>A0AAU9DAF3_9FUSO</name>
<proteinExistence type="inferred from homology"/>
<protein>
    <recommendedName>
        <fullName evidence="5">3-deoxy-manno-octulosonate cytidylyltransferase</fullName>
        <ecNumber evidence="5">2.7.7.38</ecNumber>
    </recommendedName>
    <alternativeName>
        <fullName evidence="5">CMP-2-keto-3-deoxyoctulosonic acid synthase</fullName>
        <shortName evidence="5">CKS</shortName>
        <shortName evidence="5">CMP-KDO synthase</shortName>
    </alternativeName>
</protein>
<dbReference type="NCBIfam" id="TIGR00466">
    <property type="entry name" value="kdsB"/>
    <property type="match status" value="1"/>
</dbReference>
<dbReference type="NCBIfam" id="NF003952">
    <property type="entry name" value="PRK05450.1-5"/>
    <property type="match status" value="1"/>
</dbReference>
<gene>
    <name evidence="5 6" type="primary">kdsB</name>
    <name evidence="6" type="ORF">HLVA_08890</name>
</gene>